<dbReference type="OMA" id="MFVDINE"/>
<evidence type="ECO:0000259" key="1">
    <source>
        <dbReference type="PROSITE" id="PS50076"/>
    </source>
</evidence>
<organism evidence="2 3">
    <name type="scientific">Thalassiosira pseudonana</name>
    <name type="common">Marine diatom</name>
    <name type="synonym">Cyclotella nana</name>
    <dbReference type="NCBI Taxonomy" id="35128"/>
    <lineage>
        <taxon>Eukaryota</taxon>
        <taxon>Sar</taxon>
        <taxon>Stramenopiles</taxon>
        <taxon>Ochrophyta</taxon>
        <taxon>Bacillariophyta</taxon>
        <taxon>Coscinodiscophyceae</taxon>
        <taxon>Thalassiosirophycidae</taxon>
        <taxon>Thalassiosirales</taxon>
        <taxon>Thalassiosiraceae</taxon>
        <taxon>Thalassiosira</taxon>
    </lineage>
</organism>
<feature type="non-terminal residue" evidence="2">
    <location>
        <position position="66"/>
    </location>
</feature>
<dbReference type="InterPro" id="IPR001623">
    <property type="entry name" value="DnaJ_domain"/>
</dbReference>
<name>B8C3I1_THAPS</name>
<accession>B8C3I1</accession>
<dbReference type="SUPFAM" id="SSF46565">
    <property type="entry name" value="Chaperone J-domain"/>
    <property type="match status" value="1"/>
</dbReference>
<dbReference type="PROSITE" id="PS00636">
    <property type="entry name" value="DNAJ_1"/>
    <property type="match status" value="1"/>
</dbReference>
<reference evidence="2 3" key="2">
    <citation type="journal article" date="2008" name="Nature">
        <title>The Phaeodactylum genome reveals the evolutionary history of diatom genomes.</title>
        <authorList>
            <person name="Bowler C."/>
            <person name="Allen A.E."/>
            <person name="Badger J.H."/>
            <person name="Grimwood J."/>
            <person name="Jabbari K."/>
            <person name="Kuo A."/>
            <person name="Maheswari U."/>
            <person name="Martens C."/>
            <person name="Maumus F."/>
            <person name="Otillar R.P."/>
            <person name="Rayko E."/>
            <person name="Salamov A."/>
            <person name="Vandepoele K."/>
            <person name="Beszteri B."/>
            <person name="Gruber A."/>
            <person name="Heijde M."/>
            <person name="Katinka M."/>
            <person name="Mock T."/>
            <person name="Valentin K."/>
            <person name="Verret F."/>
            <person name="Berges J.A."/>
            <person name="Brownlee C."/>
            <person name="Cadoret J.P."/>
            <person name="Chiovitti A."/>
            <person name="Choi C.J."/>
            <person name="Coesel S."/>
            <person name="De Martino A."/>
            <person name="Detter J.C."/>
            <person name="Durkin C."/>
            <person name="Falciatore A."/>
            <person name="Fournet J."/>
            <person name="Haruta M."/>
            <person name="Huysman M.J."/>
            <person name="Jenkins B.D."/>
            <person name="Jiroutova K."/>
            <person name="Jorgensen R.E."/>
            <person name="Joubert Y."/>
            <person name="Kaplan A."/>
            <person name="Kroger N."/>
            <person name="Kroth P.G."/>
            <person name="La Roche J."/>
            <person name="Lindquist E."/>
            <person name="Lommer M."/>
            <person name="Martin-Jezequel V."/>
            <person name="Lopez P.J."/>
            <person name="Lucas S."/>
            <person name="Mangogna M."/>
            <person name="McGinnis K."/>
            <person name="Medlin L.K."/>
            <person name="Montsant A."/>
            <person name="Oudot-Le Secq M.P."/>
            <person name="Napoli C."/>
            <person name="Obornik M."/>
            <person name="Parker M.S."/>
            <person name="Petit J.L."/>
            <person name="Porcel B.M."/>
            <person name="Poulsen N."/>
            <person name="Robison M."/>
            <person name="Rychlewski L."/>
            <person name="Rynearson T.A."/>
            <person name="Schmutz J."/>
            <person name="Shapiro H."/>
            <person name="Siaut M."/>
            <person name="Stanley M."/>
            <person name="Sussman M.R."/>
            <person name="Taylor A.R."/>
            <person name="Vardi A."/>
            <person name="von Dassow P."/>
            <person name="Vyverman W."/>
            <person name="Willis A."/>
            <person name="Wyrwicz L.S."/>
            <person name="Rokhsar D.S."/>
            <person name="Weissenbach J."/>
            <person name="Armbrust E.V."/>
            <person name="Green B.R."/>
            <person name="Van de Peer Y."/>
            <person name="Grigoriev I.V."/>
        </authorList>
    </citation>
    <scope>NUCLEOTIDE SEQUENCE [LARGE SCALE GENOMIC DNA]</scope>
    <source>
        <strain evidence="2 3">CCMP1335</strain>
    </source>
</reference>
<proteinExistence type="predicted"/>
<dbReference type="SMART" id="SM00271">
    <property type="entry name" value="DnaJ"/>
    <property type="match status" value="1"/>
</dbReference>
<dbReference type="InterPro" id="IPR018253">
    <property type="entry name" value="DnaJ_domain_CS"/>
</dbReference>
<dbReference type="Gene3D" id="1.10.287.110">
    <property type="entry name" value="DnaJ domain"/>
    <property type="match status" value="1"/>
</dbReference>
<dbReference type="Pfam" id="PF00226">
    <property type="entry name" value="DnaJ"/>
    <property type="match status" value="1"/>
</dbReference>
<dbReference type="PROSITE" id="PS50076">
    <property type="entry name" value="DNAJ_2"/>
    <property type="match status" value="1"/>
</dbReference>
<evidence type="ECO:0000313" key="3">
    <source>
        <dbReference type="Proteomes" id="UP000001449"/>
    </source>
</evidence>
<dbReference type="STRING" id="35128.B8C3I1"/>
<gene>
    <name evidence="2" type="ORF">THAPSDRAFT_20461</name>
</gene>
<dbReference type="CDD" id="cd06257">
    <property type="entry name" value="DnaJ"/>
    <property type="match status" value="1"/>
</dbReference>
<dbReference type="Proteomes" id="UP000001449">
    <property type="component" value="Chromosome 5"/>
</dbReference>
<keyword evidence="3" id="KW-1185">Reference proteome</keyword>
<dbReference type="InterPro" id="IPR036869">
    <property type="entry name" value="J_dom_sf"/>
</dbReference>
<dbReference type="InParanoid" id="B8C3I1"/>
<sequence>DYYEILGCPRNADEATLKKAYRKAAVKWHPDKNPDNEEATKNFQKVSEAFATLSDPKKRQIYDQYG</sequence>
<dbReference type="PANTHER" id="PTHR43948">
    <property type="entry name" value="DNAJ HOMOLOG SUBFAMILY B"/>
    <property type="match status" value="1"/>
</dbReference>
<dbReference type="HOGENOM" id="CLU_017633_18_0_1"/>
<evidence type="ECO:0000313" key="2">
    <source>
        <dbReference type="EMBL" id="EED92567.1"/>
    </source>
</evidence>
<dbReference type="PaxDb" id="35128-Thaps20461"/>
<dbReference type="GeneID" id="7445209"/>
<dbReference type="AlphaFoldDB" id="B8C3I1"/>
<protein>
    <recommendedName>
        <fullName evidence="1">J domain-containing protein</fullName>
    </recommendedName>
</protein>
<dbReference type="eggNOG" id="KOG0714">
    <property type="taxonomic scope" value="Eukaryota"/>
</dbReference>
<feature type="domain" description="J" evidence="1">
    <location>
        <begin position="1"/>
        <end position="66"/>
    </location>
</feature>
<feature type="non-terminal residue" evidence="2">
    <location>
        <position position="1"/>
    </location>
</feature>
<dbReference type="PANTHER" id="PTHR43948:SF10">
    <property type="entry name" value="MRJ, ISOFORM E"/>
    <property type="match status" value="1"/>
</dbReference>
<reference evidence="2 3" key="1">
    <citation type="journal article" date="2004" name="Science">
        <title>The genome of the diatom Thalassiosira pseudonana: ecology, evolution, and metabolism.</title>
        <authorList>
            <person name="Armbrust E.V."/>
            <person name="Berges J.A."/>
            <person name="Bowler C."/>
            <person name="Green B.R."/>
            <person name="Martinez D."/>
            <person name="Putnam N.H."/>
            <person name="Zhou S."/>
            <person name="Allen A.E."/>
            <person name="Apt K.E."/>
            <person name="Bechner M."/>
            <person name="Brzezinski M.A."/>
            <person name="Chaal B.K."/>
            <person name="Chiovitti A."/>
            <person name="Davis A.K."/>
            <person name="Demarest M.S."/>
            <person name="Detter J.C."/>
            <person name="Glavina T."/>
            <person name="Goodstein D."/>
            <person name="Hadi M.Z."/>
            <person name="Hellsten U."/>
            <person name="Hildebrand M."/>
            <person name="Jenkins B.D."/>
            <person name="Jurka J."/>
            <person name="Kapitonov V.V."/>
            <person name="Kroger N."/>
            <person name="Lau W.W."/>
            <person name="Lane T.W."/>
            <person name="Larimer F.W."/>
            <person name="Lippmeier J.C."/>
            <person name="Lucas S."/>
            <person name="Medina M."/>
            <person name="Montsant A."/>
            <person name="Obornik M."/>
            <person name="Parker M.S."/>
            <person name="Palenik B."/>
            <person name="Pazour G.J."/>
            <person name="Richardson P.M."/>
            <person name="Rynearson T.A."/>
            <person name="Saito M.A."/>
            <person name="Schwartz D.C."/>
            <person name="Thamatrakoln K."/>
            <person name="Valentin K."/>
            <person name="Vardi A."/>
            <person name="Wilkerson F.P."/>
            <person name="Rokhsar D.S."/>
        </authorList>
    </citation>
    <scope>NUCLEOTIDE SEQUENCE [LARGE SCALE GENOMIC DNA]</scope>
    <source>
        <strain evidence="2 3">CCMP1335</strain>
    </source>
</reference>
<dbReference type="RefSeq" id="XP_002290815.1">
    <property type="nucleotide sequence ID" value="XM_002290779.1"/>
</dbReference>
<dbReference type="EMBL" id="CM000642">
    <property type="protein sequence ID" value="EED92567.1"/>
    <property type="molecule type" value="Genomic_DNA"/>
</dbReference>
<dbReference type="PRINTS" id="PR00625">
    <property type="entry name" value="JDOMAIN"/>
</dbReference>
<dbReference type="KEGG" id="tps:THAPSDRAFT_20461"/>